<dbReference type="SUPFAM" id="SSF51182">
    <property type="entry name" value="RmlC-like cupins"/>
    <property type="match status" value="1"/>
</dbReference>
<dbReference type="InterPro" id="IPR014710">
    <property type="entry name" value="RmlC-like_jellyroll"/>
</dbReference>
<comment type="caution">
    <text evidence="2">The sequence shown here is derived from an EMBL/GenBank/DDBJ whole genome shotgun (WGS) entry which is preliminary data.</text>
</comment>
<dbReference type="AlphaFoldDB" id="A0A942DXL2"/>
<dbReference type="EMBL" id="JAGWCR010000005">
    <property type="protein sequence ID" value="MBS3649366.1"/>
    <property type="molecule type" value="Genomic_DNA"/>
</dbReference>
<sequence>MPPRNPSLAATGGRENRREDRVTTAPERLLQAFRQYLGALSEPVPSRFLEGLGEPMQARDLALRTLDCLAHLDRIAASAPPESHGLIRLLADHRDQLVWGQTYTAADFGQHFIDNYGWLELIGTRGHFESEEIAAGFLILGPGVHYPDHHHAAEEIYVPLAGEAEWRKGNGSFLRWQPGEVIHHPSNVSHAMRTGSEPLLALYLWRGGPLAQRSVIAPAETEAF</sequence>
<reference evidence="2" key="1">
    <citation type="submission" date="2021-04" db="EMBL/GenBank/DDBJ databases">
        <title>Pseudaminobacter soli sp. nov., isolated from paddy soil contaminated by heavy metals.</title>
        <authorList>
            <person name="Zhang K."/>
        </authorList>
    </citation>
    <scope>NUCLEOTIDE SEQUENCE</scope>
    <source>
        <strain evidence="2">19-2017</strain>
    </source>
</reference>
<dbReference type="CDD" id="cd20282">
    <property type="entry name" value="cupin_DddQ"/>
    <property type="match status" value="1"/>
</dbReference>
<keyword evidence="3" id="KW-1185">Reference proteome</keyword>
<accession>A0A942DXL2</accession>
<organism evidence="2 3">
    <name type="scientific">Pseudaminobacter soli</name>
    <name type="common">ex Zhang et al. 2022</name>
    <dbReference type="NCBI Taxonomy" id="2831468"/>
    <lineage>
        <taxon>Bacteria</taxon>
        <taxon>Pseudomonadati</taxon>
        <taxon>Pseudomonadota</taxon>
        <taxon>Alphaproteobacteria</taxon>
        <taxon>Hyphomicrobiales</taxon>
        <taxon>Phyllobacteriaceae</taxon>
        <taxon>Pseudaminobacter</taxon>
    </lineage>
</organism>
<dbReference type="Gene3D" id="2.60.120.10">
    <property type="entry name" value="Jelly Rolls"/>
    <property type="match status" value="1"/>
</dbReference>
<dbReference type="Pfam" id="PF16867">
    <property type="entry name" value="DMSP_lyase"/>
    <property type="match status" value="1"/>
</dbReference>
<feature type="region of interest" description="Disordered" evidence="1">
    <location>
        <begin position="1"/>
        <end position="24"/>
    </location>
</feature>
<gene>
    <name evidence="2" type="ORF">KEU06_12170</name>
</gene>
<proteinExistence type="predicted"/>
<name>A0A942DXL2_9HYPH</name>
<dbReference type="InterPro" id="IPR011051">
    <property type="entry name" value="RmlC_Cupin_sf"/>
</dbReference>
<dbReference type="GO" id="GO:0047869">
    <property type="term" value="F:dimethylpropiothetin dethiomethylase activity"/>
    <property type="evidence" value="ECO:0007669"/>
    <property type="project" value="InterPro"/>
</dbReference>
<evidence type="ECO:0000256" key="1">
    <source>
        <dbReference type="SAM" id="MobiDB-lite"/>
    </source>
</evidence>
<evidence type="ECO:0000313" key="3">
    <source>
        <dbReference type="Proteomes" id="UP000680348"/>
    </source>
</evidence>
<dbReference type="InterPro" id="IPR031723">
    <property type="entry name" value="DMSP_lyase"/>
</dbReference>
<dbReference type="Proteomes" id="UP000680348">
    <property type="component" value="Unassembled WGS sequence"/>
</dbReference>
<evidence type="ECO:0000313" key="2">
    <source>
        <dbReference type="EMBL" id="MBS3649366.1"/>
    </source>
</evidence>
<protein>
    <submittedName>
        <fullName evidence="2">Cupin domain-containing protein</fullName>
    </submittedName>
</protein>